<keyword evidence="3" id="KW-1003">Cell membrane</keyword>
<protein>
    <submittedName>
        <fullName evidence="14">ABC transporter ATP-binding protein</fullName>
    </submittedName>
</protein>
<feature type="compositionally biased region" description="Basic and acidic residues" evidence="10">
    <location>
        <begin position="1"/>
        <end position="13"/>
    </location>
</feature>
<feature type="transmembrane region" description="Helical" evidence="11">
    <location>
        <begin position="107"/>
        <end position="129"/>
    </location>
</feature>
<feature type="transmembrane region" description="Helical" evidence="11">
    <location>
        <begin position="221"/>
        <end position="240"/>
    </location>
</feature>
<dbReference type="InterPro" id="IPR003439">
    <property type="entry name" value="ABC_transporter-like_ATP-bd"/>
</dbReference>
<evidence type="ECO:0000256" key="11">
    <source>
        <dbReference type="SAM" id="Phobius"/>
    </source>
</evidence>
<name>A0A3M2J9S8_9CELL</name>
<evidence type="ECO:0000256" key="9">
    <source>
        <dbReference type="ARBA" id="ARBA00061644"/>
    </source>
</evidence>
<keyword evidence="4 11" id="KW-0812">Transmembrane</keyword>
<keyword evidence="6 14" id="KW-0067">ATP-binding</keyword>
<proteinExistence type="inferred from homology"/>
<dbReference type="InterPro" id="IPR036640">
    <property type="entry name" value="ABC1_TM_sf"/>
</dbReference>
<dbReference type="Proteomes" id="UP000269289">
    <property type="component" value="Unassembled WGS sequence"/>
</dbReference>
<evidence type="ECO:0000256" key="3">
    <source>
        <dbReference type="ARBA" id="ARBA00022475"/>
    </source>
</evidence>
<accession>A0A3M2J9S8</accession>
<comment type="similarity">
    <text evidence="9">Belongs to the ABC transporter superfamily. Lipid exporter (TC 3.A.1.106) family.</text>
</comment>
<evidence type="ECO:0000256" key="1">
    <source>
        <dbReference type="ARBA" id="ARBA00004651"/>
    </source>
</evidence>
<evidence type="ECO:0000259" key="13">
    <source>
        <dbReference type="PROSITE" id="PS50929"/>
    </source>
</evidence>
<dbReference type="PANTHER" id="PTHR43394:SF1">
    <property type="entry name" value="ATP-BINDING CASSETTE SUB-FAMILY B MEMBER 10, MITOCHONDRIAL"/>
    <property type="match status" value="1"/>
</dbReference>
<dbReference type="InterPro" id="IPR011527">
    <property type="entry name" value="ABC1_TM_dom"/>
</dbReference>
<evidence type="ECO:0000259" key="12">
    <source>
        <dbReference type="PROSITE" id="PS50893"/>
    </source>
</evidence>
<evidence type="ECO:0000256" key="4">
    <source>
        <dbReference type="ARBA" id="ARBA00022692"/>
    </source>
</evidence>
<evidence type="ECO:0000256" key="7">
    <source>
        <dbReference type="ARBA" id="ARBA00022989"/>
    </source>
</evidence>
<dbReference type="GO" id="GO:0005886">
    <property type="term" value="C:plasma membrane"/>
    <property type="evidence" value="ECO:0007669"/>
    <property type="project" value="UniProtKB-SubCell"/>
</dbReference>
<feature type="compositionally biased region" description="Basic residues" evidence="10">
    <location>
        <begin position="22"/>
        <end position="33"/>
    </location>
</feature>
<evidence type="ECO:0000256" key="8">
    <source>
        <dbReference type="ARBA" id="ARBA00023136"/>
    </source>
</evidence>
<dbReference type="InterPro" id="IPR027417">
    <property type="entry name" value="P-loop_NTPase"/>
</dbReference>
<keyword evidence="5" id="KW-0547">Nucleotide-binding</keyword>
<dbReference type="InterPro" id="IPR017871">
    <property type="entry name" value="ABC_transporter-like_CS"/>
</dbReference>
<feature type="transmembrane region" description="Helical" evidence="11">
    <location>
        <begin position="362"/>
        <end position="386"/>
    </location>
</feature>
<feature type="transmembrane region" description="Helical" evidence="11">
    <location>
        <begin position="141"/>
        <end position="160"/>
    </location>
</feature>
<dbReference type="FunFam" id="3.40.50.300:FF:000299">
    <property type="entry name" value="ABC transporter ATP-binding protein/permease"/>
    <property type="match status" value="1"/>
</dbReference>
<dbReference type="GO" id="GO:0015421">
    <property type="term" value="F:ABC-type oligopeptide transporter activity"/>
    <property type="evidence" value="ECO:0007669"/>
    <property type="project" value="TreeGrafter"/>
</dbReference>
<dbReference type="PROSITE" id="PS50893">
    <property type="entry name" value="ABC_TRANSPORTER_2"/>
    <property type="match status" value="1"/>
</dbReference>
<comment type="subcellular location">
    <subcellularLocation>
        <location evidence="1">Cell membrane</location>
        <topology evidence="1">Multi-pass membrane protein</topology>
    </subcellularLocation>
</comment>
<feature type="compositionally biased region" description="Basic and acidic residues" evidence="10">
    <location>
        <begin position="53"/>
        <end position="84"/>
    </location>
</feature>
<evidence type="ECO:0000313" key="15">
    <source>
        <dbReference type="Proteomes" id="UP000269289"/>
    </source>
</evidence>
<dbReference type="InterPro" id="IPR003593">
    <property type="entry name" value="AAA+_ATPase"/>
</dbReference>
<dbReference type="SUPFAM" id="SSF52540">
    <property type="entry name" value="P-loop containing nucleoside triphosphate hydrolases"/>
    <property type="match status" value="1"/>
</dbReference>
<feature type="region of interest" description="Disordered" evidence="10">
    <location>
        <begin position="1"/>
        <end position="85"/>
    </location>
</feature>
<evidence type="ECO:0000256" key="5">
    <source>
        <dbReference type="ARBA" id="ARBA00022741"/>
    </source>
</evidence>
<keyword evidence="8 11" id="KW-0472">Membrane</keyword>
<organism evidence="14 15">
    <name type="scientific">Cellulomonas triticagri</name>
    <dbReference type="NCBI Taxonomy" id="2483352"/>
    <lineage>
        <taxon>Bacteria</taxon>
        <taxon>Bacillati</taxon>
        <taxon>Actinomycetota</taxon>
        <taxon>Actinomycetes</taxon>
        <taxon>Micrococcales</taxon>
        <taxon>Cellulomonadaceae</taxon>
        <taxon>Cellulomonas</taxon>
    </lineage>
</organism>
<dbReference type="GO" id="GO:0016887">
    <property type="term" value="F:ATP hydrolysis activity"/>
    <property type="evidence" value="ECO:0007669"/>
    <property type="project" value="InterPro"/>
</dbReference>
<keyword evidence="15" id="KW-1185">Reference proteome</keyword>
<dbReference type="Pfam" id="PF00664">
    <property type="entry name" value="ABC_membrane"/>
    <property type="match status" value="1"/>
</dbReference>
<reference evidence="14 15" key="1">
    <citation type="submission" date="2018-10" db="EMBL/GenBank/DDBJ databases">
        <title>Isolation, diversity and antifungal activity of actinobacteria from wheat.</title>
        <authorList>
            <person name="Han C."/>
        </authorList>
    </citation>
    <scope>NUCLEOTIDE SEQUENCE [LARGE SCALE GENOMIC DNA]</scope>
    <source>
        <strain evidence="14 15">NEAU-YY56</strain>
    </source>
</reference>
<dbReference type="GO" id="GO:0005524">
    <property type="term" value="F:ATP binding"/>
    <property type="evidence" value="ECO:0007669"/>
    <property type="project" value="UniProtKB-KW"/>
</dbReference>
<feature type="transmembrane region" description="Helical" evidence="11">
    <location>
        <begin position="322"/>
        <end position="350"/>
    </location>
</feature>
<dbReference type="PANTHER" id="PTHR43394">
    <property type="entry name" value="ATP-DEPENDENT PERMEASE MDL1, MITOCHONDRIAL"/>
    <property type="match status" value="1"/>
</dbReference>
<dbReference type="AlphaFoldDB" id="A0A3M2J9S8"/>
<dbReference type="Gene3D" id="1.20.1560.10">
    <property type="entry name" value="ABC transporter type 1, transmembrane domain"/>
    <property type="match status" value="1"/>
</dbReference>
<feature type="compositionally biased region" description="Low complexity" evidence="10">
    <location>
        <begin position="34"/>
        <end position="49"/>
    </location>
</feature>
<evidence type="ECO:0000256" key="6">
    <source>
        <dbReference type="ARBA" id="ARBA00022840"/>
    </source>
</evidence>
<evidence type="ECO:0000256" key="10">
    <source>
        <dbReference type="SAM" id="MobiDB-lite"/>
    </source>
</evidence>
<dbReference type="InterPro" id="IPR039421">
    <property type="entry name" value="Type_1_exporter"/>
</dbReference>
<feature type="domain" description="ABC transporter" evidence="12">
    <location>
        <begin position="431"/>
        <end position="667"/>
    </location>
</feature>
<sequence>MVPERAGGRDHRGQRSPGRAGLRNRRRLVHGRRAAPPARPRASGGAAARHGGRQRDHRAGVRTGDGGHIHRGDADPAAPRDRPVGRLVNRSTHAALRELIRGRGRPILLAATLATLAGALTLAQPVLVNRLVTSVGEAGELPLALVGALLLVIVVSAALAGTQQLVLGRLGEDIVHDQRHRLVRAALDLPTAVSEARPPGEMVARVTSDASLTRAVVSPHVVGFAGSLLTLVGAVVALVLLDAVTFLIAFAIAAGSLLVAAAAARPLRRANRSLQAATAALATSVSRNAVALRLLRSTGSVPRALQETSTAIREVRAEGRRLAALAALVGPLTSTLTNIAFVCAIVVAGVRAADGALDLADLVTFLMFFNLLVVPVGQLAAAVVDVQQALTGCTRLAEITDEATETADDVVDPRAQARAETWVGGPPALDIEFHNVGFAHRPGSGPPTLSQVSFTAPAGQITVIAGPSGAGKSTLLHLLERYFDPAAGSIRIGGIPVTDLPRETLRALIGYVDQGSLALHGSLRDNLTLGAPQADEQTILRALDNVSLTGLVHRLPHGLDTLIGDGGAALSGGERQRLAIARALLRRPAVLVLDEPTSGLDTLSERALHATLRGLPPCTTAILVAHRVSTIHAADHVVVLDDGRVAATGTPAELRLRSALFRELTDSA</sequence>
<feature type="transmembrane region" description="Helical" evidence="11">
    <location>
        <begin position="246"/>
        <end position="264"/>
    </location>
</feature>
<dbReference type="SMART" id="SM00382">
    <property type="entry name" value="AAA"/>
    <property type="match status" value="1"/>
</dbReference>
<dbReference type="SUPFAM" id="SSF90123">
    <property type="entry name" value="ABC transporter transmembrane region"/>
    <property type="match status" value="1"/>
</dbReference>
<dbReference type="Pfam" id="PF00005">
    <property type="entry name" value="ABC_tran"/>
    <property type="match status" value="1"/>
</dbReference>
<comment type="caution">
    <text evidence="14">The sequence shown here is derived from an EMBL/GenBank/DDBJ whole genome shotgun (WGS) entry which is preliminary data.</text>
</comment>
<evidence type="ECO:0000313" key="14">
    <source>
        <dbReference type="EMBL" id="RMI09704.1"/>
    </source>
</evidence>
<dbReference type="PROSITE" id="PS00211">
    <property type="entry name" value="ABC_TRANSPORTER_1"/>
    <property type="match status" value="1"/>
</dbReference>
<evidence type="ECO:0000256" key="2">
    <source>
        <dbReference type="ARBA" id="ARBA00022448"/>
    </source>
</evidence>
<keyword evidence="2" id="KW-0813">Transport</keyword>
<dbReference type="Gene3D" id="3.40.50.300">
    <property type="entry name" value="P-loop containing nucleotide triphosphate hydrolases"/>
    <property type="match status" value="1"/>
</dbReference>
<feature type="domain" description="ABC transmembrane type-1" evidence="13">
    <location>
        <begin position="108"/>
        <end position="388"/>
    </location>
</feature>
<gene>
    <name evidence="14" type="ORF">EBM89_09300</name>
</gene>
<dbReference type="PROSITE" id="PS50929">
    <property type="entry name" value="ABC_TM1F"/>
    <property type="match status" value="1"/>
</dbReference>
<keyword evidence="7 11" id="KW-1133">Transmembrane helix</keyword>
<dbReference type="EMBL" id="RFFI01000042">
    <property type="protein sequence ID" value="RMI09704.1"/>
    <property type="molecule type" value="Genomic_DNA"/>
</dbReference>